<name>A0A182XR30_ANOQN</name>
<feature type="compositionally biased region" description="Polar residues" evidence="1">
    <location>
        <begin position="1"/>
        <end position="12"/>
    </location>
</feature>
<keyword evidence="3" id="KW-1185">Reference proteome</keyword>
<evidence type="ECO:0000313" key="3">
    <source>
        <dbReference type="Proteomes" id="UP000076407"/>
    </source>
</evidence>
<organism evidence="2 3">
    <name type="scientific">Anopheles quadriannulatus</name>
    <name type="common">Mosquito</name>
    <dbReference type="NCBI Taxonomy" id="34691"/>
    <lineage>
        <taxon>Eukaryota</taxon>
        <taxon>Metazoa</taxon>
        <taxon>Ecdysozoa</taxon>
        <taxon>Arthropoda</taxon>
        <taxon>Hexapoda</taxon>
        <taxon>Insecta</taxon>
        <taxon>Pterygota</taxon>
        <taxon>Neoptera</taxon>
        <taxon>Endopterygota</taxon>
        <taxon>Diptera</taxon>
        <taxon>Nematocera</taxon>
        <taxon>Culicoidea</taxon>
        <taxon>Culicidae</taxon>
        <taxon>Anophelinae</taxon>
        <taxon>Anopheles</taxon>
    </lineage>
</organism>
<dbReference type="AlphaFoldDB" id="A0A182XR30"/>
<evidence type="ECO:0000313" key="2">
    <source>
        <dbReference type="EnsemblMetazoa" id="AQUA014315-PA"/>
    </source>
</evidence>
<proteinExistence type="predicted"/>
<dbReference type="Proteomes" id="UP000076407">
    <property type="component" value="Unassembled WGS sequence"/>
</dbReference>
<reference evidence="2" key="1">
    <citation type="submission" date="2020-05" db="UniProtKB">
        <authorList>
            <consortium name="EnsemblMetazoa"/>
        </authorList>
    </citation>
    <scope>IDENTIFICATION</scope>
    <source>
        <strain evidence="2">SANGQUA</strain>
    </source>
</reference>
<dbReference type="VEuPathDB" id="VectorBase:AQUA014315"/>
<dbReference type="EnsemblMetazoa" id="AQUA014315-RA">
    <property type="protein sequence ID" value="AQUA014315-PA"/>
    <property type="gene ID" value="AQUA014315"/>
</dbReference>
<feature type="region of interest" description="Disordered" evidence="1">
    <location>
        <begin position="1"/>
        <end position="21"/>
    </location>
</feature>
<accession>A0A182XR30</accession>
<evidence type="ECO:0000256" key="1">
    <source>
        <dbReference type="SAM" id="MobiDB-lite"/>
    </source>
</evidence>
<sequence>YCSTIQRPTASKDQPKRDQPSVLNQLNITINSAIQQSIGKPINPQQSA</sequence>
<protein>
    <submittedName>
        <fullName evidence="2">Uncharacterized protein</fullName>
    </submittedName>
</protein>